<keyword evidence="2" id="KW-0472">Membrane</keyword>
<proteinExistence type="predicted"/>
<dbReference type="GeneID" id="19881273"/>
<dbReference type="EMBL" id="JH370132">
    <property type="protein sequence ID" value="ELA42457.1"/>
    <property type="molecule type" value="Genomic_DNA"/>
</dbReference>
<feature type="transmembrane region" description="Helical" evidence="2">
    <location>
        <begin position="140"/>
        <end position="162"/>
    </location>
</feature>
<dbReference type="HOGENOM" id="CLU_1590456_0_0_1"/>
<dbReference type="InParanoid" id="L2GQ52"/>
<evidence type="ECO:0000313" key="4">
    <source>
        <dbReference type="Proteomes" id="UP000011082"/>
    </source>
</evidence>
<evidence type="ECO:0000256" key="1">
    <source>
        <dbReference type="SAM" id="MobiDB-lite"/>
    </source>
</evidence>
<feature type="region of interest" description="Disordered" evidence="1">
    <location>
        <begin position="1"/>
        <end position="36"/>
    </location>
</feature>
<dbReference type="AlphaFoldDB" id="L2GQ52"/>
<dbReference type="RefSeq" id="XP_007604008.1">
    <property type="nucleotide sequence ID" value="XM_007603946.1"/>
</dbReference>
<reference evidence="4" key="1">
    <citation type="submission" date="2011-05" db="EMBL/GenBank/DDBJ databases">
        <title>The genome sequence of Vittaforma corneae strain ATCC 50505.</title>
        <authorList>
            <consortium name="The Broad Institute Genome Sequencing Platform"/>
            <person name="Cuomo C."/>
            <person name="Didier E."/>
            <person name="Bowers L."/>
            <person name="Young S.K."/>
            <person name="Zeng Q."/>
            <person name="Gargeya S."/>
            <person name="Fitzgerald M."/>
            <person name="Haas B."/>
            <person name="Abouelleil A."/>
            <person name="Alvarado L."/>
            <person name="Arachchi H.M."/>
            <person name="Berlin A."/>
            <person name="Chapman S.B."/>
            <person name="Gearin G."/>
            <person name="Goldberg J."/>
            <person name="Griggs A."/>
            <person name="Gujja S."/>
            <person name="Hansen M."/>
            <person name="Heiman D."/>
            <person name="Howarth C."/>
            <person name="Larimer J."/>
            <person name="Lui A."/>
            <person name="MacDonald P.J.P."/>
            <person name="McCowen C."/>
            <person name="Montmayeur A."/>
            <person name="Murphy C."/>
            <person name="Neiman D."/>
            <person name="Pearson M."/>
            <person name="Priest M."/>
            <person name="Roberts A."/>
            <person name="Saif S."/>
            <person name="Shea T."/>
            <person name="Sisk P."/>
            <person name="Stolte C."/>
            <person name="Sykes S."/>
            <person name="Wortman J."/>
            <person name="Nusbaum C."/>
            <person name="Birren B."/>
        </authorList>
    </citation>
    <scope>NUCLEOTIDE SEQUENCE [LARGE SCALE GENOMIC DNA]</scope>
    <source>
        <strain evidence="4">ATCC 50505</strain>
    </source>
</reference>
<protein>
    <submittedName>
        <fullName evidence="3">Uncharacterized protein</fullName>
    </submittedName>
</protein>
<organism evidence="3 4">
    <name type="scientific">Vittaforma corneae (strain ATCC 50505)</name>
    <name type="common">Microsporidian parasite</name>
    <name type="synonym">Nosema corneum</name>
    <dbReference type="NCBI Taxonomy" id="993615"/>
    <lineage>
        <taxon>Eukaryota</taxon>
        <taxon>Fungi</taxon>
        <taxon>Fungi incertae sedis</taxon>
        <taxon>Microsporidia</taxon>
        <taxon>Nosematidae</taxon>
        <taxon>Vittaforma</taxon>
    </lineage>
</organism>
<keyword evidence="2" id="KW-0812">Transmembrane</keyword>
<keyword evidence="2" id="KW-1133">Transmembrane helix</keyword>
<evidence type="ECO:0000256" key="2">
    <source>
        <dbReference type="SAM" id="Phobius"/>
    </source>
</evidence>
<gene>
    <name evidence="3" type="ORF">VICG_00556</name>
</gene>
<accession>L2GQ52</accession>
<feature type="non-terminal residue" evidence="3">
    <location>
        <position position="1"/>
    </location>
</feature>
<feature type="region of interest" description="Disordered" evidence="1">
    <location>
        <begin position="55"/>
        <end position="112"/>
    </location>
</feature>
<name>L2GQ52_VITCO</name>
<dbReference type="Proteomes" id="UP000011082">
    <property type="component" value="Unassembled WGS sequence"/>
</dbReference>
<keyword evidence="4" id="KW-1185">Reference proteome</keyword>
<dbReference type="VEuPathDB" id="MicrosporidiaDB:VICG_00556"/>
<evidence type="ECO:0000313" key="3">
    <source>
        <dbReference type="EMBL" id="ELA42457.1"/>
    </source>
</evidence>
<sequence>PAVMHQQQPHMAADIVNQQMQPQIEDDNKSKIMNSTNGVVNNYTTASSVYTPYENAKPLMSTNQDHHAPSSKTVQQSAHPIPQEPQGNPPISNLEIGSPAPQQNPNQPPSLAPIKEEQTVKSLANGQVEEDKSNDSKTKLIEMVVLVILIALLLILGIQWLGNSSKKN</sequence>